<protein>
    <submittedName>
        <fullName evidence="1">Uncharacterized protein</fullName>
    </submittedName>
</protein>
<reference evidence="1 2" key="1">
    <citation type="submission" date="2016-06" db="EMBL/GenBank/DDBJ databases">
        <authorList>
            <person name="Kjaerup R.B."/>
            <person name="Dalgaard T.S."/>
            <person name="Juul-Madsen H.R."/>
        </authorList>
    </citation>
    <scope>NUCLEOTIDE SEQUENCE [LARGE SCALE GENOMIC DNA]</scope>
    <source>
        <strain evidence="1 2">1165133.8</strain>
    </source>
</reference>
<dbReference type="Proteomes" id="UP000093928">
    <property type="component" value="Unassembled WGS sequence"/>
</dbReference>
<accession>A0A1A3P8G6</accession>
<dbReference type="RefSeq" id="WP_065142836.1">
    <property type="nucleotide sequence ID" value="NZ_LZLS01000040.1"/>
</dbReference>
<gene>
    <name evidence="1" type="ORF">A5634_16965</name>
</gene>
<proteinExistence type="predicted"/>
<evidence type="ECO:0000313" key="2">
    <source>
        <dbReference type="Proteomes" id="UP000093928"/>
    </source>
</evidence>
<dbReference type="AlphaFoldDB" id="A0A1A3P8G6"/>
<dbReference type="OrthoDB" id="4554920at2"/>
<dbReference type="EMBL" id="LZLS01000040">
    <property type="protein sequence ID" value="OBK29965.1"/>
    <property type="molecule type" value="Genomic_DNA"/>
</dbReference>
<comment type="caution">
    <text evidence="1">The sequence shown here is derived from an EMBL/GenBank/DDBJ whole genome shotgun (WGS) entry which is preliminary data.</text>
</comment>
<organism evidence="1 2">
    <name type="scientific">Mycobacterium asiaticum</name>
    <dbReference type="NCBI Taxonomy" id="1790"/>
    <lineage>
        <taxon>Bacteria</taxon>
        <taxon>Bacillati</taxon>
        <taxon>Actinomycetota</taxon>
        <taxon>Actinomycetes</taxon>
        <taxon>Mycobacteriales</taxon>
        <taxon>Mycobacteriaceae</taxon>
        <taxon>Mycobacterium</taxon>
    </lineage>
</organism>
<name>A0A1A3P8G6_MYCAS</name>
<sequence>MTADREWRQLLSDERAILTAVISNLKLPAKQSLLDEVDETLASNSTAWIVDLKSAADVPGAEVPDGPLPVRTYVPNKAAYRGEILVWIKNGRLDGLEYAWVTDDPPKRWPQPAEVEIHPE</sequence>
<evidence type="ECO:0000313" key="1">
    <source>
        <dbReference type="EMBL" id="OBK29965.1"/>
    </source>
</evidence>